<sequence length="209" mass="23887">MVLGLIDLAIVNGYIVHKAYHKQKPSRPLSHVKYMKKLHLQLRQLRASDMYEGNTFGTQHGSGEDATAPAVVDTGEALHAPKQLDDWRNRDTQPKRRQRACKVCWLLRGSDKRATTTASFCDACSESGPIFLCMKPCRQMRGVAMTCWDIWHREWRNGKLVPADTGRSIRVPPSCRTDCRFPLLHQVHQSNLLRLLLPASTSKRRRMNI</sequence>
<dbReference type="RefSeq" id="XP_008899682.1">
    <property type="nucleotide sequence ID" value="XM_008901434.1"/>
</dbReference>
<gene>
    <name evidence="1" type="ORF">PPTG_07264</name>
</gene>
<dbReference type="PANTHER" id="PTHR46599:SF3">
    <property type="entry name" value="PIGGYBAC TRANSPOSABLE ELEMENT-DERIVED PROTEIN 4"/>
    <property type="match status" value="1"/>
</dbReference>
<evidence type="ECO:0000313" key="1">
    <source>
        <dbReference type="EMBL" id="ETN15058.1"/>
    </source>
</evidence>
<dbReference type="STRING" id="761204.W2QPL8"/>
<dbReference type="VEuPathDB" id="FungiDB:PPTG_07264"/>
<dbReference type="OrthoDB" id="89406at2759"/>
<dbReference type="Proteomes" id="UP000018817">
    <property type="component" value="Unassembled WGS sequence"/>
</dbReference>
<evidence type="ECO:0000313" key="2">
    <source>
        <dbReference type="Proteomes" id="UP000018817"/>
    </source>
</evidence>
<name>W2QPL8_PHYN3</name>
<dbReference type="EMBL" id="KI669571">
    <property type="protein sequence ID" value="ETN15058.1"/>
    <property type="molecule type" value="Genomic_DNA"/>
</dbReference>
<organism evidence="1 2">
    <name type="scientific">Phytophthora nicotianae (strain INRA-310)</name>
    <name type="common">Phytophthora parasitica</name>
    <dbReference type="NCBI Taxonomy" id="761204"/>
    <lineage>
        <taxon>Eukaryota</taxon>
        <taxon>Sar</taxon>
        <taxon>Stramenopiles</taxon>
        <taxon>Oomycota</taxon>
        <taxon>Peronosporomycetes</taxon>
        <taxon>Peronosporales</taxon>
        <taxon>Peronosporaceae</taxon>
        <taxon>Phytophthora</taxon>
    </lineage>
</organism>
<dbReference type="AlphaFoldDB" id="W2QPL8"/>
<proteinExistence type="predicted"/>
<dbReference type="GeneID" id="20177165"/>
<dbReference type="PANTHER" id="PTHR46599">
    <property type="entry name" value="PIGGYBAC TRANSPOSABLE ELEMENT-DERIVED PROTEIN 4"/>
    <property type="match status" value="1"/>
</dbReference>
<reference evidence="2" key="1">
    <citation type="submission" date="2011-12" db="EMBL/GenBank/DDBJ databases">
        <authorList>
            <consortium name="The Broad Institute Genome Sequencing Platform"/>
            <person name="Russ C."/>
            <person name="Tyler B."/>
            <person name="Panabieres F."/>
            <person name="Shan W."/>
            <person name="Tripathy S."/>
            <person name="Grunwald N."/>
            <person name="Machado M."/>
            <person name="Young S.K."/>
            <person name="Zeng Q."/>
            <person name="Gargeya S."/>
            <person name="Fitzgerald M."/>
            <person name="Haas B."/>
            <person name="Abouelleil A."/>
            <person name="Alvarado L."/>
            <person name="Arachchi H.M."/>
            <person name="Berlin A."/>
            <person name="Chapman S.B."/>
            <person name="Gearin G."/>
            <person name="Goldberg J."/>
            <person name="Griggs A."/>
            <person name="Gujja S."/>
            <person name="Hansen M."/>
            <person name="Heiman D."/>
            <person name="Howarth C."/>
            <person name="Larimer J."/>
            <person name="Lui A."/>
            <person name="MacDonald P.J.P."/>
            <person name="McCowen C."/>
            <person name="Montmayeur A."/>
            <person name="Murphy C."/>
            <person name="Neiman D."/>
            <person name="Pearson M."/>
            <person name="Priest M."/>
            <person name="Roberts A."/>
            <person name="Saif S."/>
            <person name="Shea T."/>
            <person name="Sisk P."/>
            <person name="Stolte C."/>
            <person name="Sykes S."/>
            <person name="Wortman J."/>
            <person name="Nusbaum C."/>
            <person name="Birren B."/>
        </authorList>
    </citation>
    <scope>NUCLEOTIDE SEQUENCE [LARGE SCALE GENOMIC DNA]</scope>
    <source>
        <strain evidence="2">INRA-310</strain>
    </source>
</reference>
<protein>
    <recommendedName>
        <fullName evidence="3">PiggyBac transposable element-derived protein domain-containing protein</fullName>
    </recommendedName>
</protein>
<dbReference type="OMA" id="DIWHREW"/>
<accession>W2QPL8</accession>
<reference evidence="1 2" key="2">
    <citation type="submission" date="2013-11" db="EMBL/GenBank/DDBJ databases">
        <title>The Genome Sequence of Phytophthora parasitica INRA-310.</title>
        <authorList>
            <consortium name="The Broad Institute Genomics Platform"/>
            <person name="Russ C."/>
            <person name="Tyler B."/>
            <person name="Panabieres F."/>
            <person name="Shan W."/>
            <person name="Tripathy S."/>
            <person name="Grunwald N."/>
            <person name="Machado M."/>
            <person name="Johnson C.S."/>
            <person name="Arredondo F."/>
            <person name="Hong C."/>
            <person name="Coffey M."/>
            <person name="Young S.K."/>
            <person name="Zeng Q."/>
            <person name="Gargeya S."/>
            <person name="Fitzgerald M."/>
            <person name="Abouelleil A."/>
            <person name="Alvarado L."/>
            <person name="Chapman S.B."/>
            <person name="Gainer-Dewar J."/>
            <person name="Goldberg J."/>
            <person name="Griggs A."/>
            <person name="Gujja S."/>
            <person name="Hansen M."/>
            <person name="Howarth C."/>
            <person name="Imamovic A."/>
            <person name="Ireland A."/>
            <person name="Larimer J."/>
            <person name="McCowan C."/>
            <person name="Murphy C."/>
            <person name="Pearson M."/>
            <person name="Poon T.W."/>
            <person name="Priest M."/>
            <person name="Roberts A."/>
            <person name="Saif S."/>
            <person name="Shea T."/>
            <person name="Sykes S."/>
            <person name="Wortman J."/>
            <person name="Nusbaum C."/>
            <person name="Birren B."/>
        </authorList>
    </citation>
    <scope>NUCLEOTIDE SEQUENCE [LARGE SCALE GENOMIC DNA]</scope>
    <source>
        <strain evidence="1 2">INRA-310</strain>
    </source>
</reference>
<evidence type="ECO:0008006" key="3">
    <source>
        <dbReference type="Google" id="ProtNLM"/>
    </source>
</evidence>